<dbReference type="EMBL" id="QGSY01000132">
    <property type="protein sequence ID" value="RQX11777.1"/>
    <property type="molecule type" value="Genomic_DNA"/>
</dbReference>
<evidence type="ECO:0008006" key="5">
    <source>
        <dbReference type="Google" id="ProtNLM"/>
    </source>
</evidence>
<feature type="compositionally biased region" description="Basic residues" evidence="2">
    <location>
        <begin position="66"/>
        <end position="93"/>
    </location>
</feature>
<feature type="region of interest" description="Disordered" evidence="2">
    <location>
        <begin position="46"/>
        <end position="149"/>
    </location>
</feature>
<dbReference type="AlphaFoldDB" id="A0A3N9XXW1"/>
<accession>A0A3N9XXW1</accession>
<comment type="caution">
    <text evidence="3">The sequence shown here is derived from an EMBL/GenBank/DDBJ whole genome shotgun (WGS) entry which is preliminary data.</text>
</comment>
<evidence type="ECO:0000256" key="1">
    <source>
        <dbReference type="ARBA" id="ARBA00005721"/>
    </source>
</evidence>
<evidence type="ECO:0000313" key="4">
    <source>
        <dbReference type="Proteomes" id="UP000266889"/>
    </source>
</evidence>
<sequence length="247" mass="25688">MLVICLIHPPVGRAGPSLGGRSWATDLRCDADHSSADVPGMAAGCIQRPPVPDRPGGDHVATAVRLPRRVPRRGGLGARRRRRGRPGRARRPARLAGRPGARRRPRGDRSRRPPRRRSAAPVTTRPSAGTNPGTGLAAGTTGPERRPGDTADVARIAVQAASLVPGVSVVRPAAVRLDDQSVGLDLHLITWYGHSVPTIAETVRAVVTDQVAAQTGLSVAVVTVTVDDLLVPGVDSSGVGTATPEDG</sequence>
<keyword evidence="4" id="KW-1185">Reference proteome</keyword>
<evidence type="ECO:0000313" key="3">
    <source>
        <dbReference type="EMBL" id="RQX11777.1"/>
    </source>
</evidence>
<dbReference type="Proteomes" id="UP000266889">
    <property type="component" value="Unassembled WGS sequence"/>
</dbReference>
<organism evidence="3 4">
    <name type="scientific">Micromonospora arida</name>
    <dbReference type="NCBI Taxonomy" id="2203715"/>
    <lineage>
        <taxon>Bacteria</taxon>
        <taxon>Bacillati</taxon>
        <taxon>Actinomycetota</taxon>
        <taxon>Actinomycetes</taxon>
        <taxon>Micromonosporales</taxon>
        <taxon>Micromonosporaceae</taxon>
        <taxon>Micromonospora</taxon>
    </lineage>
</organism>
<feature type="compositionally biased region" description="Low complexity" evidence="2">
    <location>
        <begin position="119"/>
        <end position="142"/>
    </location>
</feature>
<gene>
    <name evidence="3" type="ORF">DLJ58_07535</name>
</gene>
<protein>
    <recommendedName>
        <fullName evidence="5">Asp23/Gls24 family envelope stress response protein</fullName>
    </recommendedName>
</protein>
<name>A0A3N9XXW1_9ACTN</name>
<comment type="similarity">
    <text evidence="1">Belongs to the asp23 family.</text>
</comment>
<proteinExistence type="inferred from homology"/>
<dbReference type="Pfam" id="PF03780">
    <property type="entry name" value="Asp23"/>
    <property type="match status" value="1"/>
</dbReference>
<evidence type="ECO:0000256" key="2">
    <source>
        <dbReference type="SAM" id="MobiDB-lite"/>
    </source>
</evidence>
<dbReference type="InterPro" id="IPR005531">
    <property type="entry name" value="Asp23"/>
</dbReference>
<reference evidence="3 4" key="1">
    <citation type="submission" date="2018-05" db="EMBL/GenBank/DDBJ databases">
        <title>Micromonospora from Atacama Desert.</title>
        <authorList>
            <person name="Carro L."/>
            <person name="Goodfellow M."/>
            <person name="Klenk H.-P."/>
        </authorList>
    </citation>
    <scope>NUCLEOTIDE SEQUENCE [LARGE SCALE GENOMIC DNA]</scope>
    <source>
        <strain evidence="3 4">LB32</strain>
    </source>
</reference>